<gene>
    <name evidence="9" type="ORF">RHIMIDRAFT_250646</name>
</gene>
<organism evidence="9 10">
    <name type="scientific">Rhizopus microsporus ATCC 52813</name>
    <dbReference type="NCBI Taxonomy" id="1340429"/>
    <lineage>
        <taxon>Eukaryota</taxon>
        <taxon>Fungi</taxon>
        <taxon>Fungi incertae sedis</taxon>
        <taxon>Mucoromycota</taxon>
        <taxon>Mucoromycotina</taxon>
        <taxon>Mucoromycetes</taxon>
        <taxon>Mucorales</taxon>
        <taxon>Mucorineae</taxon>
        <taxon>Rhizopodaceae</taxon>
        <taxon>Rhizopus</taxon>
    </lineage>
</organism>
<comment type="subcellular location">
    <subcellularLocation>
        <location evidence="1">Membrane</location>
        <topology evidence="1">Single-pass type II membrane protein</topology>
    </subcellularLocation>
</comment>
<keyword evidence="6" id="KW-0325">Glycoprotein</keyword>
<feature type="transmembrane region" description="Helical" evidence="8">
    <location>
        <begin position="111"/>
        <end position="132"/>
    </location>
</feature>
<accession>A0A2G4SXF5</accession>
<evidence type="ECO:0000256" key="8">
    <source>
        <dbReference type="SAM" id="Phobius"/>
    </source>
</evidence>
<dbReference type="PANTHER" id="PTHR12270">
    <property type="entry name" value="GLYCOSYLTRANSFERASE-RELATED"/>
    <property type="match status" value="1"/>
</dbReference>
<dbReference type="Proteomes" id="UP000242254">
    <property type="component" value="Unassembled WGS sequence"/>
</dbReference>
<evidence type="ECO:0000313" key="10">
    <source>
        <dbReference type="Proteomes" id="UP000242254"/>
    </source>
</evidence>
<evidence type="ECO:0000256" key="2">
    <source>
        <dbReference type="ARBA" id="ARBA00022692"/>
    </source>
</evidence>
<name>A0A2G4SXF5_RHIZD</name>
<keyword evidence="3" id="KW-0735">Signal-anchor</keyword>
<dbReference type="Pfam" id="PF13896">
    <property type="entry name" value="Glyco_transf_49"/>
    <property type="match status" value="1"/>
</dbReference>
<keyword evidence="5 8" id="KW-0472">Membrane</keyword>
<feature type="region of interest" description="Disordered" evidence="7">
    <location>
        <begin position="1"/>
        <end position="43"/>
    </location>
</feature>
<dbReference type="STRING" id="1340429.A0A2G4SXF5"/>
<reference evidence="9 10" key="1">
    <citation type="journal article" date="2016" name="Proc. Natl. Acad. Sci. U.S.A.">
        <title>Lipid metabolic changes in an early divergent fungus govern the establishment of a mutualistic symbiosis with endobacteria.</title>
        <authorList>
            <person name="Lastovetsky O.A."/>
            <person name="Gaspar M.L."/>
            <person name="Mondo S.J."/>
            <person name="LaButti K.M."/>
            <person name="Sandor L."/>
            <person name="Grigoriev I.V."/>
            <person name="Henry S.A."/>
            <person name="Pawlowska T.E."/>
        </authorList>
    </citation>
    <scope>NUCLEOTIDE SEQUENCE [LARGE SCALE GENOMIC DNA]</scope>
    <source>
        <strain evidence="9 10">ATCC 52813</strain>
    </source>
</reference>
<dbReference type="EMBL" id="KZ303847">
    <property type="protein sequence ID" value="PHZ13451.1"/>
    <property type="molecule type" value="Genomic_DNA"/>
</dbReference>
<dbReference type="GO" id="GO:0015020">
    <property type="term" value="F:glucuronosyltransferase activity"/>
    <property type="evidence" value="ECO:0007669"/>
    <property type="project" value="TreeGrafter"/>
</dbReference>
<dbReference type="RefSeq" id="XP_023467159.1">
    <property type="nucleotide sequence ID" value="XM_023610741.1"/>
</dbReference>
<keyword evidence="10" id="KW-1185">Reference proteome</keyword>
<evidence type="ECO:0000313" key="9">
    <source>
        <dbReference type="EMBL" id="PHZ13451.1"/>
    </source>
</evidence>
<feature type="compositionally biased region" description="Polar residues" evidence="7">
    <location>
        <begin position="11"/>
        <end position="43"/>
    </location>
</feature>
<dbReference type="GO" id="GO:0042285">
    <property type="term" value="F:xylosyltransferase activity"/>
    <property type="evidence" value="ECO:0007669"/>
    <property type="project" value="TreeGrafter"/>
</dbReference>
<evidence type="ECO:0008006" key="11">
    <source>
        <dbReference type="Google" id="ProtNLM"/>
    </source>
</evidence>
<sequence length="518" mass="59757">MTEVRPKHSRSTSITKNSTTSHQRKSSLSAQQKSFSNNSAPTLNTAHFENNKRHFHHKSSPSLSELFNQLIFKVHSFLNPSGPLLPHSKHASAFGGTAKRSLWTTLSQSRLIRFFVLFYAIFSVFLTLNHGWKYITGSKPPDVEKKQVVTFDDNWVPQRTYDQDKVYSLLDTMSHGLKMHKLFSKSYYEAAKSIQPFWLKARNTPSKDQVSIITTVTAETWPNLRRLTVYWDGPISAIVHVDSQDESALENIKQEYAETAELNHNVDLHLIRIPGEKLSVLFPRNAERNLARLLSRTDYIMDVPADMIPASDLRRTLEANKEKVKELLEAGDLLALPTFSFKDKDIQKEDIPIDKGQLINSLHEGKMVLDDKHWKENEGPTDLEKWVDASTLYAIDKYEFHYEPVVIESKIVQPWCSERFLDSRAACIFSSYLQGNEIYVMPDDYMIQMPDDRVPDVSDFDRVVENRIYAKFYWEQCVHHARQLDALGLWDTPRSEHIRSQCSRVIQNWGKGLIGKPE</sequence>
<keyword evidence="2 8" id="KW-0812">Transmembrane</keyword>
<proteinExistence type="predicted"/>
<evidence type="ECO:0000256" key="6">
    <source>
        <dbReference type="ARBA" id="ARBA00023180"/>
    </source>
</evidence>
<evidence type="ECO:0000256" key="4">
    <source>
        <dbReference type="ARBA" id="ARBA00022989"/>
    </source>
</evidence>
<evidence type="ECO:0000256" key="5">
    <source>
        <dbReference type="ARBA" id="ARBA00023136"/>
    </source>
</evidence>
<dbReference type="InterPro" id="IPR051292">
    <property type="entry name" value="Xyl/GlcA_transferase"/>
</dbReference>
<dbReference type="GO" id="GO:0035269">
    <property type="term" value="P:protein O-linked glycosylation via mannose"/>
    <property type="evidence" value="ECO:0007669"/>
    <property type="project" value="TreeGrafter"/>
</dbReference>
<protein>
    <recommendedName>
        <fullName evidence="11">Glycosyltransferase family 49 protein</fullName>
    </recommendedName>
</protein>
<evidence type="ECO:0000256" key="1">
    <source>
        <dbReference type="ARBA" id="ARBA00004606"/>
    </source>
</evidence>
<evidence type="ECO:0000256" key="7">
    <source>
        <dbReference type="SAM" id="MobiDB-lite"/>
    </source>
</evidence>
<dbReference type="AlphaFoldDB" id="A0A2G4SXF5"/>
<evidence type="ECO:0000256" key="3">
    <source>
        <dbReference type="ARBA" id="ARBA00022968"/>
    </source>
</evidence>
<dbReference type="GO" id="GO:0016020">
    <property type="term" value="C:membrane"/>
    <property type="evidence" value="ECO:0007669"/>
    <property type="project" value="UniProtKB-SubCell"/>
</dbReference>
<keyword evidence="4 8" id="KW-1133">Transmembrane helix</keyword>
<dbReference type="PANTHER" id="PTHR12270:SF25">
    <property type="entry name" value="GLYCOSYLTRANSFERASE-LIKE PROTEIN LARGE"/>
    <property type="match status" value="1"/>
</dbReference>
<dbReference type="GeneID" id="35441731"/>